<dbReference type="OrthoDB" id="6020579at2759"/>
<dbReference type="Pfam" id="PF00415">
    <property type="entry name" value="RCC1"/>
    <property type="match status" value="3"/>
</dbReference>
<name>A0A9W9Z0F2_9CNID</name>
<dbReference type="InterPro" id="IPR000408">
    <property type="entry name" value="Reg_chr_condens"/>
</dbReference>
<comment type="caution">
    <text evidence="4">The sequence shown here is derived from an EMBL/GenBank/DDBJ whole genome shotgun (WGS) entry which is preliminary data.</text>
</comment>
<evidence type="ECO:0000313" key="5">
    <source>
        <dbReference type="Proteomes" id="UP001163046"/>
    </source>
</evidence>
<feature type="repeat" description="RCC1" evidence="2">
    <location>
        <begin position="171"/>
        <end position="221"/>
    </location>
</feature>
<evidence type="ECO:0008006" key="6">
    <source>
        <dbReference type="Google" id="ProtNLM"/>
    </source>
</evidence>
<accession>A0A9W9Z0F2</accession>
<gene>
    <name evidence="4" type="ORF">OS493_016781</name>
</gene>
<feature type="compositionally biased region" description="Basic residues" evidence="3">
    <location>
        <begin position="251"/>
        <end position="260"/>
    </location>
</feature>
<keyword evidence="5" id="KW-1185">Reference proteome</keyword>
<dbReference type="Proteomes" id="UP001163046">
    <property type="component" value="Unassembled WGS sequence"/>
</dbReference>
<feature type="region of interest" description="Disordered" evidence="3">
    <location>
        <begin position="231"/>
        <end position="289"/>
    </location>
</feature>
<dbReference type="AlphaFoldDB" id="A0A9W9Z0F2"/>
<dbReference type="PROSITE" id="PS00626">
    <property type="entry name" value="RCC1_2"/>
    <property type="match status" value="2"/>
</dbReference>
<evidence type="ECO:0000256" key="2">
    <source>
        <dbReference type="PROSITE-ProRule" id="PRU00235"/>
    </source>
</evidence>
<evidence type="ECO:0000313" key="4">
    <source>
        <dbReference type="EMBL" id="KAJ7372856.1"/>
    </source>
</evidence>
<dbReference type="Gene3D" id="2.130.10.30">
    <property type="entry name" value="Regulator of chromosome condensation 1/beta-lactamase-inhibitor protein II"/>
    <property type="match status" value="1"/>
</dbReference>
<dbReference type="PANTHER" id="PTHR22870">
    <property type="entry name" value="REGULATOR OF CHROMOSOME CONDENSATION"/>
    <property type="match status" value="1"/>
</dbReference>
<proteinExistence type="predicted"/>
<dbReference type="SUPFAM" id="SSF50985">
    <property type="entry name" value="RCC1/BLIP-II"/>
    <property type="match status" value="1"/>
</dbReference>
<dbReference type="InterPro" id="IPR009091">
    <property type="entry name" value="RCC1/BLIP-II"/>
</dbReference>
<feature type="repeat" description="RCC1" evidence="2">
    <location>
        <begin position="54"/>
        <end position="105"/>
    </location>
</feature>
<dbReference type="PROSITE" id="PS50012">
    <property type="entry name" value="RCC1_3"/>
    <property type="match status" value="3"/>
</dbReference>
<feature type="compositionally biased region" description="Basic and acidic residues" evidence="3">
    <location>
        <begin position="271"/>
        <end position="281"/>
    </location>
</feature>
<protein>
    <recommendedName>
        <fullName evidence="6">Regulator of chromosome condensation</fullName>
    </recommendedName>
</protein>
<keyword evidence="1" id="KW-0677">Repeat</keyword>
<feature type="repeat" description="RCC1" evidence="2">
    <location>
        <begin position="106"/>
        <end position="170"/>
    </location>
</feature>
<dbReference type="InterPro" id="IPR051210">
    <property type="entry name" value="Ub_ligase/GEF_domain"/>
</dbReference>
<organism evidence="4 5">
    <name type="scientific">Desmophyllum pertusum</name>
    <dbReference type="NCBI Taxonomy" id="174260"/>
    <lineage>
        <taxon>Eukaryota</taxon>
        <taxon>Metazoa</taxon>
        <taxon>Cnidaria</taxon>
        <taxon>Anthozoa</taxon>
        <taxon>Hexacorallia</taxon>
        <taxon>Scleractinia</taxon>
        <taxon>Caryophylliina</taxon>
        <taxon>Caryophylliidae</taxon>
        <taxon>Desmophyllum</taxon>
    </lineage>
</organism>
<reference evidence="4" key="1">
    <citation type="submission" date="2023-01" db="EMBL/GenBank/DDBJ databases">
        <title>Genome assembly of the deep-sea coral Lophelia pertusa.</title>
        <authorList>
            <person name="Herrera S."/>
            <person name="Cordes E."/>
        </authorList>
    </citation>
    <scope>NUCLEOTIDE SEQUENCE</scope>
    <source>
        <strain evidence="4">USNM1676648</strain>
        <tissue evidence="4">Polyp</tissue>
    </source>
</reference>
<dbReference type="EMBL" id="MU826834">
    <property type="protein sequence ID" value="KAJ7372856.1"/>
    <property type="molecule type" value="Genomic_DNA"/>
</dbReference>
<evidence type="ECO:0000256" key="3">
    <source>
        <dbReference type="SAM" id="MobiDB-lite"/>
    </source>
</evidence>
<sequence length="521" mass="56981">MAEQSEAKDDFAKGIAYFWRSTNLEPHIRSVALCGGISKVALGNNHTLLLTFDFQLLSVGDNSFGQLGLGDLKPRREPTLLDYFRDNPVIDICCGGQHSGVICENNDVFFWGDSSSGQCGSGDIKLVNQPSRVKFETHFAAQQEKYNKKKEPVIIQIACGDSHSLALSIQGEVWSWGTGCQLGHGVDTDRVTLPKLIEILIGKNVTAVACGAYHSLAVIQEDKSYQSFMLSTSRSDRDVTSKSTQKPKWEKLKKKQRKSSKGSAGNSHVTGKHESHRDRDTCSSNTEKSSVTRTYLSYEPVVTEKNVERISGVVADEPPCLEQDQNKEEILSKKHSFKDPLDDGNLSNVVDSQDEADVTSQSVVGESSWNNDASLAICDIHFASLEGTIIDKYFNCEQTKSFQGTQSVDSVEAKEVNENISYSYSSNDSLSLVSPSSPTSAKSITYFASTDSDSEDSLPKVCQDRKAKETAGIGRNSSSFYSTISSRLIRPDVNLSKLTSAVVGSVAGMFYDISAWAILSL</sequence>
<dbReference type="PANTHER" id="PTHR22870:SF408">
    <property type="entry name" value="OS09G0560450 PROTEIN"/>
    <property type="match status" value="1"/>
</dbReference>
<evidence type="ECO:0000256" key="1">
    <source>
        <dbReference type="ARBA" id="ARBA00022737"/>
    </source>
</evidence>